<protein>
    <submittedName>
        <fullName evidence="7">Eukaryotic translation initiation factor 3 30 kDa subunit</fullName>
    </submittedName>
</protein>
<dbReference type="GO" id="GO:0005852">
    <property type="term" value="C:eukaryotic translation initiation factor 3 complex"/>
    <property type="evidence" value="ECO:0007669"/>
    <property type="project" value="InterPro"/>
</dbReference>
<keyword evidence="1" id="KW-0963">Cytoplasm</keyword>
<gene>
    <name evidence="5" type="ORF">MCOS_LOCUS5283</name>
</gene>
<feature type="compositionally biased region" description="Basic and acidic residues" evidence="4">
    <location>
        <begin position="31"/>
        <end position="41"/>
    </location>
</feature>
<evidence type="ECO:0000313" key="7">
    <source>
        <dbReference type="WBParaSite" id="MCOS_0000528201-mRNA-1"/>
    </source>
</evidence>
<dbReference type="PANTHER" id="PTHR21681">
    <property type="entry name" value="EUKARYOTIC TRANSLATION INITIATION FACTOR 3 SUBUNIT J"/>
    <property type="match status" value="1"/>
</dbReference>
<keyword evidence="6" id="KW-1185">Reference proteome</keyword>
<dbReference type="AlphaFoldDB" id="A0A0R3UE85"/>
<feature type="compositionally biased region" description="Acidic residues" evidence="4">
    <location>
        <begin position="19"/>
        <end position="30"/>
    </location>
</feature>
<dbReference type="OrthoDB" id="20381at2759"/>
<dbReference type="InterPro" id="IPR013906">
    <property type="entry name" value="eIF3j"/>
</dbReference>
<evidence type="ECO:0000256" key="2">
    <source>
        <dbReference type="ARBA" id="ARBA00022540"/>
    </source>
</evidence>
<feature type="compositionally biased region" description="Acidic residues" evidence="4">
    <location>
        <begin position="1"/>
        <end position="10"/>
    </location>
</feature>
<reference evidence="7" key="1">
    <citation type="submission" date="2017-02" db="UniProtKB">
        <authorList>
            <consortium name="WormBaseParasite"/>
        </authorList>
    </citation>
    <scope>IDENTIFICATION</scope>
</reference>
<dbReference type="Gene3D" id="1.10.246.60">
    <property type="entry name" value="Eukaryotic translation initiation factor 3 like domains"/>
    <property type="match status" value="1"/>
</dbReference>
<evidence type="ECO:0000256" key="1">
    <source>
        <dbReference type="ARBA" id="ARBA00022490"/>
    </source>
</evidence>
<dbReference type="EMBL" id="UXSR01005188">
    <property type="protein sequence ID" value="VDD79280.1"/>
    <property type="molecule type" value="Genomic_DNA"/>
</dbReference>
<dbReference type="Proteomes" id="UP000267029">
    <property type="component" value="Unassembled WGS sequence"/>
</dbReference>
<accession>A0A0R3UE85</accession>
<evidence type="ECO:0000313" key="5">
    <source>
        <dbReference type="EMBL" id="VDD79280.1"/>
    </source>
</evidence>
<sequence>MNLLLTEDEIEPKKLPGTWEDEEDVPETWDDELKPKEDSKPKSVAPPKASAKQKIAAKREKKSAMIAEFQKKQEESGARQLTELEREELNKEQECVLIMDSFGVADPPPQSSSQFDVSKVSTKQDFIDLSNMLVEKFKKLEVILRDYFTLRLLPIIRNSQKTLSDRFLDLDDLKDLSTSINALITEKQKLVKTKTKKKSVKTKLVVERSINDLDFDENGDDDFDDFL</sequence>
<dbReference type="PANTHER" id="PTHR21681:SF0">
    <property type="entry name" value="EUKARYOTIC TRANSLATION INITIATION FACTOR 3 SUBUNIT J"/>
    <property type="match status" value="1"/>
</dbReference>
<reference evidence="5 6" key="2">
    <citation type="submission" date="2018-10" db="EMBL/GenBank/DDBJ databases">
        <authorList>
            <consortium name="Pathogen Informatics"/>
        </authorList>
    </citation>
    <scope>NUCLEOTIDE SEQUENCE [LARGE SCALE GENOMIC DNA]</scope>
</reference>
<feature type="region of interest" description="Disordered" evidence="4">
    <location>
        <begin position="1"/>
        <end position="61"/>
    </location>
</feature>
<proteinExistence type="predicted"/>
<dbReference type="WBParaSite" id="MCOS_0000528201-mRNA-1">
    <property type="protein sequence ID" value="MCOS_0000528201-mRNA-1"/>
    <property type="gene ID" value="MCOS_0000528201"/>
</dbReference>
<evidence type="ECO:0000313" key="6">
    <source>
        <dbReference type="Proteomes" id="UP000267029"/>
    </source>
</evidence>
<evidence type="ECO:0000256" key="4">
    <source>
        <dbReference type="SAM" id="MobiDB-lite"/>
    </source>
</evidence>
<organism evidence="7">
    <name type="scientific">Mesocestoides corti</name>
    <name type="common">Flatworm</name>
    <dbReference type="NCBI Taxonomy" id="53468"/>
    <lineage>
        <taxon>Eukaryota</taxon>
        <taxon>Metazoa</taxon>
        <taxon>Spiralia</taxon>
        <taxon>Lophotrochozoa</taxon>
        <taxon>Platyhelminthes</taxon>
        <taxon>Cestoda</taxon>
        <taxon>Eucestoda</taxon>
        <taxon>Cyclophyllidea</taxon>
        <taxon>Mesocestoididae</taxon>
        <taxon>Mesocestoides</taxon>
    </lineage>
</organism>
<dbReference type="GO" id="GO:0003743">
    <property type="term" value="F:translation initiation factor activity"/>
    <property type="evidence" value="ECO:0007669"/>
    <property type="project" value="UniProtKB-KW"/>
</dbReference>
<name>A0A0R3UE85_MESCO</name>
<evidence type="ECO:0000256" key="3">
    <source>
        <dbReference type="ARBA" id="ARBA00022917"/>
    </source>
</evidence>
<dbReference type="Pfam" id="PF08597">
    <property type="entry name" value="eIF3_subunit"/>
    <property type="match status" value="1"/>
</dbReference>
<dbReference type="InterPro" id="IPR023194">
    <property type="entry name" value="eIF3-like_dom_sf"/>
</dbReference>
<keyword evidence="2" id="KW-0396">Initiation factor</keyword>
<dbReference type="STRING" id="53468.A0A0R3UE85"/>
<keyword evidence="3" id="KW-0648">Protein biosynthesis</keyword>